<evidence type="ECO:0000313" key="9">
    <source>
        <dbReference type="EMBL" id="SUB57774.1"/>
    </source>
</evidence>
<dbReference type="STRING" id="1122949.GCA_000378725_01377"/>
<evidence type="ECO:0000256" key="2">
    <source>
        <dbReference type="ARBA" id="ARBA00009261"/>
    </source>
</evidence>
<keyword evidence="4 8" id="KW-1003">Cell membrane</keyword>
<dbReference type="Pfam" id="PF01235">
    <property type="entry name" value="Na_Ala_symp"/>
    <property type="match status" value="1"/>
</dbReference>
<sequence length="451" mass="48766">MNIIDTLVKISEWLWGLPLLIILVGGGLFLTFRLGFFQFRYLPHILKHTFGSMFKKSEGEGTVSAFQAATTALASSIGGSSIVGVPVAIALGGPGSIFWMWVTALVGCATKFTEIVLGIKYRKKGVDGEYVGGAMYYLKSSPIPILATIFAFMLMIEIAPSISTQTLTFIQNCENLGLNKYISLAALLVVVCLVIFGGIKKIASFTEKLVPLMAMLYIIGGLIVIFYNFREIPGAFLSIFKNAFTPTAALGGFAGASLSEGIRNGIARGCYSNEAGMGTATTAHSSASVEIPAQQGIWAVFEIFSNTMIVCTVTALVVLVSGAWTKVSPQMAATMPAYAFQTVLGKTIGGGFVSIALLMFVLSTIIVIIFFGEKQAEFLLGHKFSIIMRCIYIGFIILGLLLNLEQLYSLLDLMLAFVVIPNMIGIILMSNEAVELKNEYFYNPKFYPGKK</sequence>
<dbReference type="GO" id="GO:0005886">
    <property type="term" value="C:plasma membrane"/>
    <property type="evidence" value="ECO:0007669"/>
    <property type="project" value="UniProtKB-SubCell"/>
</dbReference>
<dbReference type="PRINTS" id="PR00175">
    <property type="entry name" value="NAALASMPORT"/>
</dbReference>
<dbReference type="Gene3D" id="1.20.1740.10">
    <property type="entry name" value="Amino acid/polyamine transporter I"/>
    <property type="match status" value="1"/>
</dbReference>
<evidence type="ECO:0000256" key="3">
    <source>
        <dbReference type="ARBA" id="ARBA00022448"/>
    </source>
</evidence>
<feature type="transmembrane region" description="Helical" evidence="8">
    <location>
        <begin position="178"/>
        <end position="197"/>
    </location>
</feature>
<evidence type="ECO:0000256" key="7">
    <source>
        <dbReference type="ARBA" id="ARBA00023136"/>
    </source>
</evidence>
<evidence type="ECO:0000256" key="1">
    <source>
        <dbReference type="ARBA" id="ARBA00004651"/>
    </source>
</evidence>
<feature type="transmembrane region" description="Helical" evidence="8">
    <location>
        <begin position="140"/>
        <end position="158"/>
    </location>
</feature>
<feature type="transmembrane region" description="Helical" evidence="8">
    <location>
        <begin position="63"/>
        <end position="91"/>
    </location>
</feature>
<feature type="transmembrane region" description="Helical" evidence="8">
    <location>
        <begin position="408"/>
        <end position="429"/>
    </location>
</feature>
<dbReference type="RefSeq" id="WP_009345803.1">
    <property type="nucleotide sequence ID" value="NZ_CP165621.1"/>
</dbReference>
<feature type="transmembrane region" description="Helical" evidence="8">
    <location>
        <begin position="97"/>
        <end position="119"/>
    </location>
</feature>
<keyword evidence="5 8" id="KW-0812">Transmembrane</keyword>
<keyword evidence="3 8" id="KW-0813">Transport</keyword>
<dbReference type="EMBL" id="UGSZ01000001">
    <property type="protein sequence ID" value="SUB57774.1"/>
    <property type="molecule type" value="Genomic_DNA"/>
</dbReference>
<proteinExistence type="inferred from homology"/>
<name>A0A379C6A6_9FIRM</name>
<gene>
    <name evidence="9" type="ORF">NCTC13149_01631</name>
</gene>
<evidence type="ECO:0000256" key="6">
    <source>
        <dbReference type="ARBA" id="ARBA00022989"/>
    </source>
</evidence>
<evidence type="ECO:0000313" key="10">
    <source>
        <dbReference type="Proteomes" id="UP000255517"/>
    </source>
</evidence>
<protein>
    <submittedName>
        <fullName evidence="9">Na+/alanine symporter</fullName>
    </submittedName>
</protein>
<reference evidence="9 10" key="1">
    <citation type="submission" date="2018-06" db="EMBL/GenBank/DDBJ databases">
        <authorList>
            <consortium name="Pathogen Informatics"/>
            <person name="Doyle S."/>
        </authorList>
    </citation>
    <scope>NUCLEOTIDE SEQUENCE [LARGE SCALE GENOMIC DNA]</scope>
    <source>
        <strain evidence="9 10">NCTC13149</strain>
    </source>
</reference>
<dbReference type="PANTHER" id="PTHR30330:SF3">
    <property type="entry name" value="TRANSCRIPTIONAL REGULATOR, LRP FAMILY"/>
    <property type="match status" value="1"/>
</dbReference>
<dbReference type="AlphaFoldDB" id="A0A379C6A6"/>
<organism evidence="9 10">
    <name type="scientific">Peptoniphilus lacrimalis</name>
    <dbReference type="NCBI Taxonomy" id="33031"/>
    <lineage>
        <taxon>Bacteria</taxon>
        <taxon>Bacillati</taxon>
        <taxon>Bacillota</taxon>
        <taxon>Tissierellia</taxon>
        <taxon>Tissierellales</taxon>
        <taxon>Peptoniphilaceae</taxon>
        <taxon>Peptoniphilus</taxon>
    </lineage>
</organism>
<feature type="transmembrane region" description="Helical" evidence="8">
    <location>
        <begin position="303"/>
        <end position="324"/>
    </location>
</feature>
<feature type="transmembrane region" description="Helical" evidence="8">
    <location>
        <begin position="209"/>
        <end position="229"/>
    </location>
</feature>
<evidence type="ECO:0000256" key="8">
    <source>
        <dbReference type="RuleBase" id="RU363064"/>
    </source>
</evidence>
<comment type="similarity">
    <text evidence="2 8">Belongs to the alanine or glycine:cation symporter (AGCS) (TC 2.A.25) family.</text>
</comment>
<keyword evidence="8" id="KW-0769">Symport</keyword>
<dbReference type="InterPro" id="IPR001463">
    <property type="entry name" value="Na/Ala_symport"/>
</dbReference>
<dbReference type="GO" id="GO:0005283">
    <property type="term" value="F:amino acid:sodium symporter activity"/>
    <property type="evidence" value="ECO:0007669"/>
    <property type="project" value="InterPro"/>
</dbReference>
<evidence type="ECO:0000256" key="5">
    <source>
        <dbReference type="ARBA" id="ARBA00022692"/>
    </source>
</evidence>
<feature type="transmembrane region" description="Helical" evidence="8">
    <location>
        <begin position="235"/>
        <end position="258"/>
    </location>
</feature>
<feature type="transmembrane region" description="Helical" evidence="8">
    <location>
        <begin position="20"/>
        <end position="42"/>
    </location>
</feature>
<comment type="subcellular location">
    <subcellularLocation>
        <location evidence="1 8">Cell membrane</location>
        <topology evidence="1 8">Multi-pass membrane protein</topology>
    </subcellularLocation>
</comment>
<dbReference type="NCBIfam" id="TIGR00835">
    <property type="entry name" value="agcS"/>
    <property type="match status" value="1"/>
</dbReference>
<dbReference type="OrthoDB" id="9804874at2"/>
<keyword evidence="6 8" id="KW-1133">Transmembrane helix</keyword>
<feature type="transmembrane region" description="Helical" evidence="8">
    <location>
        <begin position="384"/>
        <end position="402"/>
    </location>
</feature>
<feature type="transmembrane region" description="Helical" evidence="8">
    <location>
        <begin position="344"/>
        <end position="372"/>
    </location>
</feature>
<dbReference type="Proteomes" id="UP000255517">
    <property type="component" value="Unassembled WGS sequence"/>
</dbReference>
<accession>A0A379C6A6</accession>
<evidence type="ECO:0000256" key="4">
    <source>
        <dbReference type="ARBA" id="ARBA00022475"/>
    </source>
</evidence>
<keyword evidence="7 8" id="KW-0472">Membrane</keyword>
<dbReference type="PANTHER" id="PTHR30330">
    <property type="entry name" value="AGSS FAMILY TRANSPORTER, SODIUM-ALANINE"/>
    <property type="match status" value="1"/>
</dbReference>